<accession>A0A1B6L8H6</accession>
<protein>
    <submittedName>
        <fullName evidence="1">Uncharacterized protein</fullName>
    </submittedName>
</protein>
<name>A0A1B6L8H6_9HEMI</name>
<sequence>MLLHNNNHAKLSTDTITSMMFQPENETVQTQVSTFSTYPSSSSVLASSILEAEKQSKPRHQKYLNKSKQPTTSVKYSVVVEIPPCNRYELKPKKILICSDSHDRDLAWNINIGLQQKLTKQKQLVLLNPVDELMKY</sequence>
<evidence type="ECO:0000313" key="1">
    <source>
        <dbReference type="EMBL" id="JAT20013.1"/>
    </source>
</evidence>
<dbReference type="EMBL" id="GEBQ01019964">
    <property type="protein sequence ID" value="JAT20013.1"/>
    <property type="molecule type" value="Transcribed_RNA"/>
</dbReference>
<organism evidence="1">
    <name type="scientific">Graphocephala atropunctata</name>
    <dbReference type="NCBI Taxonomy" id="36148"/>
    <lineage>
        <taxon>Eukaryota</taxon>
        <taxon>Metazoa</taxon>
        <taxon>Ecdysozoa</taxon>
        <taxon>Arthropoda</taxon>
        <taxon>Hexapoda</taxon>
        <taxon>Insecta</taxon>
        <taxon>Pterygota</taxon>
        <taxon>Neoptera</taxon>
        <taxon>Paraneoptera</taxon>
        <taxon>Hemiptera</taxon>
        <taxon>Auchenorrhyncha</taxon>
        <taxon>Membracoidea</taxon>
        <taxon>Cicadellidae</taxon>
        <taxon>Cicadellinae</taxon>
        <taxon>Cicadellini</taxon>
        <taxon>Graphocephala</taxon>
    </lineage>
</organism>
<gene>
    <name evidence="1" type="ORF">g.7694</name>
</gene>
<reference evidence="1" key="1">
    <citation type="submission" date="2015-11" db="EMBL/GenBank/DDBJ databases">
        <title>De novo transcriptome assembly of four potential Pierce s Disease insect vectors from Arizona vineyards.</title>
        <authorList>
            <person name="Tassone E.E."/>
        </authorList>
    </citation>
    <scope>NUCLEOTIDE SEQUENCE</scope>
</reference>
<proteinExistence type="predicted"/>
<dbReference type="AlphaFoldDB" id="A0A1B6L8H6"/>